<evidence type="ECO:0008006" key="2">
    <source>
        <dbReference type="Google" id="ProtNLM"/>
    </source>
</evidence>
<name>A0A0F9VNW7_9ZZZZ</name>
<dbReference type="AlphaFoldDB" id="A0A0F9VNW7"/>
<reference evidence="1" key="1">
    <citation type="journal article" date="2015" name="Nature">
        <title>Complex archaea that bridge the gap between prokaryotes and eukaryotes.</title>
        <authorList>
            <person name="Spang A."/>
            <person name="Saw J.H."/>
            <person name="Jorgensen S.L."/>
            <person name="Zaremba-Niedzwiedzka K."/>
            <person name="Martijn J."/>
            <person name="Lind A.E."/>
            <person name="van Eijk R."/>
            <person name="Schleper C."/>
            <person name="Guy L."/>
            <person name="Ettema T.J."/>
        </authorList>
    </citation>
    <scope>NUCLEOTIDE SEQUENCE</scope>
</reference>
<accession>A0A0F9VNW7</accession>
<gene>
    <name evidence="1" type="ORF">LCGC14_0383400</name>
</gene>
<organism evidence="1">
    <name type="scientific">marine sediment metagenome</name>
    <dbReference type="NCBI Taxonomy" id="412755"/>
    <lineage>
        <taxon>unclassified sequences</taxon>
        <taxon>metagenomes</taxon>
        <taxon>ecological metagenomes</taxon>
    </lineage>
</organism>
<sequence length="108" mass="12284">MDEELNKKLAEWAGGKYEFGHWWLRDYNEQTCNPPNFTKSLDACFKWLVPKLFELGYSCGMIIAEVSSKARYRFVVDLANTEVGVEAQDENPALAFCLAIEKLIDGGK</sequence>
<dbReference type="EMBL" id="LAZR01000314">
    <property type="protein sequence ID" value="KKN75181.1"/>
    <property type="molecule type" value="Genomic_DNA"/>
</dbReference>
<comment type="caution">
    <text evidence="1">The sequence shown here is derived from an EMBL/GenBank/DDBJ whole genome shotgun (WGS) entry which is preliminary data.</text>
</comment>
<proteinExistence type="predicted"/>
<evidence type="ECO:0000313" key="1">
    <source>
        <dbReference type="EMBL" id="KKN75181.1"/>
    </source>
</evidence>
<protein>
    <recommendedName>
        <fullName evidence="2">Phage ABA sandwich domain-containing protein</fullName>
    </recommendedName>
</protein>